<feature type="transmembrane region" description="Helical" evidence="6">
    <location>
        <begin position="266"/>
        <end position="286"/>
    </location>
</feature>
<feature type="transmembrane region" description="Helical" evidence="6">
    <location>
        <begin position="292"/>
        <end position="317"/>
    </location>
</feature>
<evidence type="ECO:0000256" key="2">
    <source>
        <dbReference type="ARBA" id="ARBA00010596"/>
    </source>
</evidence>
<evidence type="ECO:0000259" key="8">
    <source>
        <dbReference type="Pfam" id="PF04893"/>
    </source>
</evidence>
<feature type="compositionally biased region" description="Low complexity" evidence="7">
    <location>
        <begin position="111"/>
        <end position="124"/>
    </location>
</feature>
<dbReference type="PANTHER" id="PTHR12822">
    <property type="entry name" value="PROTEIN YIPF"/>
    <property type="match status" value="1"/>
</dbReference>
<feature type="transmembrane region" description="Helical" evidence="6">
    <location>
        <begin position="202"/>
        <end position="226"/>
    </location>
</feature>
<feature type="compositionally biased region" description="Pro residues" evidence="7">
    <location>
        <begin position="44"/>
        <end position="54"/>
    </location>
</feature>
<dbReference type="GO" id="GO:0016192">
    <property type="term" value="P:vesicle-mediated transport"/>
    <property type="evidence" value="ECO:0007669"/>
    <property type="project" value="InterPro"/>
</dbReference>
<comment type="similarity">
    <text evidence="2 6">Belongs to the YIP1 family.</text>
</comment>
<evidence type="ECO:0000256" key="3">
    <source>
        <dbReference type="ARBA" id="ARBA00022692"/>
    </source>
</evidence>
<protein>
    <recommendedName>
        <fullName evidence="6">Protein YIPF</fullName>
    </recommendedName>
</protein>
<dbReference type="GO" id="GO:0000139">
    <property type="term" value="C:Golgi membrane"/>
    <property type="evidence" value="ECO:0007669"/>
    <property type="project" value="UniProtKB-SubCell"/>
</dbReference>
<feature type="compositionally biased region" description="Polar residues" evidence="7">
    <location>
        <begin position="98"/>
        <end position="110"/>
    </location>
</feature>
<dbReference type="AlphaFoldDB" id="A0A6B2L9W2"/>
<feature type="transmembrane region" description="Helical" evidence="6">
    <location>
        <begin position="232"/>
        <end position="259"/>
    </location>
</feature>
<keyword evidence="5 6" id="KW-0472">Membrane</keyword>
<reference evidence="9" key="1">
    <citation type="journal article" date="2020" name="J. Eukaryot. Microbiol.">
        <title>De novo Sequencing, Assembly and Annotation of the Transcriptome for the Free-Living Testate Amoeba Arcella intermedia.</title>
        <authorList>
            <person name="Ribeiro G.M."/>
            <person name="Porfirio-Sousa A.L."/>
            <person name="Maurer-Alcala X.X."/>
            <person name="Katz L.A."/>
            <person name="Lahr D.J.G."/>
        </authorList>
    </citation>
    <scope>NUCLEOTIDE SEQUENCE</scope>
</reference>
<evidence type="ECO:0000256" key="1">
    <source>
        <dbReference type="ARBA" id="ARBA00004141"/>
    </source>
</evidence>
<dbReference type="InterPro" id="IPR006977">
    <property type="entry name" value="Yip1_dom"/>
</dbReference>
<keyword evidence="4 6" id="KW-1133">Transmembrane helix</keyword>
<dbReference type="InterPro" id="IPR039765">
    <property type="entry name" value="Yip5/YIPF1/YIPF2"/>
</dbReference>
<evidence type="ECO:0000256" key="7">
    <source>
        <dbReference type="SAM" id="MobiDB-lite"/>
    </source>
</evidence>
<feature type="compositionally biased region" description="Low complexity" evidence="7">
    <location>
        <begin position="29"/>
        <end position="43"/>
    </location>
</feature>
<feature type="domain" description="Yip1" evidence="8">
    <location>
        <begin position="164"/>
        <end position="310"/>
    </location>
</feature>
<dbReference type="PANTHER" id="PTHR12822:SF2">
    <property type="entry name" value="PROTEIN YIPF"/>
    <property type="match status" value="1"/>
</dbReference>
<organism evidence="9">
    <name type="scientific">Arcella intermedia</name>
    <dbReference type="NCBI Taxonomy" id="1963864"/>
    <lineage>
        <taxon>Eukaryota</taxon>
        <taxon>Amoebozoa</taxon>
        <taxon>Tubulinea</taxon>
        <taxon>Elardia</taxon>
        <taxon>Arcellinida</taxon>
        <taxon>Sphaerothecina</taxon>
        <taxon>Arcellidae</taxon>
        <taxon>Arcella</taxon>
    </lineage>
</organism>
<dbReference type="Pfam" id="PF04893">
    <property type="entry name" value="Yip1"/>
    <property type="match status" value="1"/>
</dbReference>
<proteinExistence type="inferred from homology"/>
<comment type="subcellular location">
    <subcellularLocation>
        <location evidence="6">Golgi apparatus membrane</location>
        <topology evidence="6">Multi-pass membrane protein</topology>
    </subcellularLocation>
    <subcellularLocation>
        <location evidence="1">Membrane</location>
        <topology evidence="1">Multi-pass membrane protein</topology>
    </subcellularLocation>
</comment>
<keyword evidence="3 6" id="KW-0812">Transmembrane</keyword>
<dbReference type="GO" id="GO:0031267">
    <property type="term" value="F:small GTPase binding"/>
    <property type="evidence" value="ECO:0007669"/>
    <property type="project" value="InterPro"/>
</dbReference>
<evidence type="ECO:0000256" key="4">
    <source>
        <dbReference type="ARBA" id="ARBA00022989"/>
    </source>
</evidence>
<feature type="region of interest" description="Disordered" evidence="7">
    <location>
        <begin position="1"/>
        <end position="126"/>
    </location>
</feature>
<evidence type="ECO:0000256" key="6">
    <source>
        <dbReference type="RuleBase" id="RU361264"/>
    </source>
</evidence>
<sequence>MNPFAPVEVYNPFENKNYTDPTPPPQPPQSQFSPQSPRTSTYSSPPPPVPPPTQNPYSDGPELKFREDDETEAFYSGKSTTDKFPSMSPSPSDPPPNFTTLPSNQTLPQSTTRTTGGARVTVQTTEDDDESVWSISTYKKYFNVSSGDVLIRCARSMWPFKYDFLEAVKNNPDFYGPFWITTTLIFMMAAAANFASPLPYDFYKLTTGAAVIYGYDFGVPLLFWIYAKWADLPVSLIDVLCIYGYSLFIYSPIAVLCIINITWVRWLVVGIGCLLSTSFLVVNLWMPLRAKLAHAIPTLLVLACLHVGLALTFRLYFFNFQ</sequence>
<evidence type="ECO:0000313" key="9">
    <source>
        <dbReference type="EMBL" id="NDV33804.1"/>
    </source>
</evidence>
<feature type="transmembrane region" description="Helical" evidence="6">
    <location>
        <begin position="174"/>
        <end position="195"/>
    </location>
</feature>
<dbReference type="EMBL" id="GIBP01004835">
    <property type="protein sequence ID" value="NDV33804.1"/>
    <property type="molecule type" value="Transcribed_RNA"/>
</dbReference>
<name>A0A6B2L9W2_9EUKA</name>
<accession>A0A6B2L9W2</accession>
<evidence type="ECO:0000256" key="5">
    <source>
        <dbReference type="ARBA" id="ARBA00023136"/>
    </source>
</evidence>